<evidence type="ECO:0000256" key="5">
    <source>
        <dbReference type="ARBA" id="ARBA00023133"/>
    </source>
</evidence>
<comment type="similarity">
    <text evidence="1 9 10">Belongs to the ferrochelatase family.</text>
</comment>
<dbReference type="Gene3D" id="3.40.50.1400">
    <property type="match status" value="2"/>
</dbReference>
<feature type="binding site" evidence="9">
    <location>
        <position position="292"/>
    </location>
    <ligand>
        <name>Fe(2+)</name>
        <dbReference type="ChEBI" id="CHEBI:29033"/>
    </ligand>
</feature>
<evidence type="ECO:0000256" key="6">
    <source>
        <dbReference type="ARBA" id="ARBA00023239"/>
    </source>
</evidence>
<dbReference type="InterPro" id="IPR019772">
    <property type="entry name" value="Ferrochelatase_AS"/>
</dbReference>
<dbReference type="GO" id="GO:0046872">
    <property type="term" value="F:metal ion binding"/>
    <property type="evidence" value="ECO:0007669"/>
    <property type="project" value="UniProtKB-KW"/>
</dbReference>
<dbReference type="InterPro" id="IPR001015">
    <property type="entry name" value="Ferrochelatase"/>
</dbReference>
<dbReference type="PANTHER" id="PTHR11108">
    <property type="entry name" value="FERROCHELATASE"/>
    <property type="match status" value="1"/>
</dbReference>
<evidence type="ECO:0000256" key="3">
    <source>
        <dbReference type="ARBA" id="ARBA00022723"/>
    </source>
</evidence>
<keyword evidence="2 9" id="KW-0963">Cytoplasm</keyword>
<dbReference type="FunFam" id="3.40.50.1400:FF:000002">
    <property type="entry name" value="Ferrochelatase"/>
    <property type="match status" value="1"/>
</dbReference>
<dbReference type="RefSeq" id="WP_346050576.1">
    <property type="nucleotide sequence ID" value="NZ_JAYGII010000005.1"/>
</dbReference>
<dbReference type="EMBL" id="JAYGII010000005">
    <property type="protein sequence ID" value="MEA5444947.1"/>
    <property type="molecule type" value="Genomic_DNA"/>
</dbReference>
<evidence type="ECO:0000256" key="2">
    <source>
        <dbReference type="ARBA" id="ARBA00022490"/>
    </source>
</evidence>
<dbReference type="AlphaFoldDB" id="A0AAP6JE75"/>
<comment type="subcellular location">
    <subcellularLocation>
        <location evidence="9 10">Cytoplasm</location>
    </subcellularLocation>
</comment>
<dbReference type="GO" id="GO:0004325">
    <property type="term" value="F:ferrochelatase activity"/>
    <property type="evidence" value="ECO:0007669"/>
    <property type="project" value="UniProtKB-UniRule"/>
</dbReference>
<evidence type="ECO:0000313" key="12">
    <source>
        <dbReference type="EMBL" id="MEA5444947.1"/>
    </source>
</evidence>
<dbReference type="NCBIfam" id="TIGR00109">
    <property type="entry name" value="hemH"/>
    <property type="match status" value="1"/>
</dbReference>
<dbReference type="EC" id="4.98.1.1" evidence="9 10"/>
<evidence type="ECO:0000256" key="7">
    <source>
        <dbReference type="ARBA" id="ARBA00023244"/>
    </source>
</evidence>
<keyword evidence="4 9" id="KW-0408">Iron</keyword>
<comment type="catalytic activity">
    <reaction evidence="9 10">
        <text>heme b + 2 H(+) = protoporphyrin IX + Fe(2+)</text>
        <dbReference type="Rhea" id="RHEA:22584"/>
        <dbReference type="ChEBI" id="CHEBI:15378"/>
        <dbReference type="ChEBI" id="CHEBI:29033"/>
        <dbReference type="ChEBI" id="CHEBI:57306"/>
        <dbReference type="ChEBI" id="CHEBI:60344"/>
        <dbReference type="EC" id="4.98.1.1"/>
    </reaction>
</comment>
<evidence type="ECO:0000256" key="9">
    <source>
        <dbReference type="HAMAP-Rule" id="MF_00323"/>
    </source>
</evidence>
<feature type="region of interest" description="Disordered" evidence="11">
    <location>
        <begin position="344"/>
        <end position="369"/>
    </location>
</feature>
<protein>
    <recommendedName>
        <fullName evidence="9 10">Ferrochelatase</fullName>
        <ecNumber evidence="9 10">4.98.1.1</ecNumber>
    </recommendedName>
    <alternativeName>
        <fullName evidence="9">Heme synthase</fullName>
    </alternativeName>
    <alternativeName>
        <fullName evidence="9">Protoheme ferro-lyase</fullName>
    </alternativeName>
</protein>
<dbReference type="PANTHER" id="PTHR11108:SF1">
    <property type="entry name" value="FERROCHELATASE, MITOCHONDRIAL"/>
    <property type="match status" value="1"/>
</dbReference>
<evidence type="ECO:0000256" key="11">
    <source>
        <dbReference type="SAM" id="MobiDB-lite"/>
    </source>
</evidence>
<sequence>MTRFQGRADFRHDEPASLGILVTNLGTPDEPTPPALRRYLKEFLSDPRVVEIPRPLWWLILNGIVLRTRPAKSAEAYARVWTGRGSPLLSNCEDMVEALEKKLKSRFSGRVELVLGMRYGKPSIESALESLQARGVRRLLVLPLYPQYASSTTGSTFEKITGILSRWRWMPEFRMVTSYHDDAGYVQALANSIREHWYQRGRGERLMFSFHGIPKFTFLAGDPYHCHCHKTARLVAHRLGLKEGEWFVTFQSRFGKAEWLKPYTDETLEAWGGEGVGDIDVVCPGFPADCLETLDEIAFENAELFQEAGGGKLRYVPALNASEDHIHMLQELVARHAAGWPEVSRQSREQAVQAAEDSQARALQMGAER</sequence>
<organism evidence="12 13">
    <name type="scientific">Natronospira elongata</name>
    <dbReference type="NCBI Taxonomy" id="3110268"/>
    <lineage>
        <taxon>Bacteria</taxon>
        <taxon>Pseudomonadati</taxon>
        <taxon>Pseudomonadota</taxon>
        <taxon>Gammaproteobacteria</taxon>
        <taxon>Natronospirales</taxon>
        <taxon>Natronospiraceae</taxon>
        <taxon>Natronospira</taxon>
    </lineage>
</organism>
<evidence type="ECO:0000256" key="8">
    <source>
        <dbReference type="ARBA" id="ARBA00024536"/>
    </source>
</evidence>
<evidence type="ECO:0000256" key="10">
    <source>
        <dbReference type="RuleBase" id="RU000607"/>
    </source>
</evidence>
<proteinExistence type="inferred from homology"/>
<dbReference type="PROSITE" id="PS00534">
    <property type="entry name" value="FERROCHELATASE"/>
    <property type="match status" value="1"/>
</dbReference>
<keyword evidence="3 9" id="KW-0479">Metal-binding</keyword>
<dbReference type="Proteomes" id="UP001302316">
    <property type="component" value="Unassembled WGS sequence"/>
</dbReference>
<accession>A0AAP6JE75</accession>
<dbReference type="GO" id="GO:0006783">
    <property type="term" value="P:heme biosynthetic process"/>
    <property type="evidence" value="ECO:0007669"/>
    <property type="project" value="UniProtKB-UniRule"/>
</dbReference>
<name>A0AAP6JE75_9GAMM</name>
<keyword evidence="13" id="KW-1185">Reference proteome</keyword>
<dbReference type="SUPFAM" id="SSF53800">
    <property type="entry name" value="Chelatase"/>
    <property type="match status" value="1"/>
</dbReference>
<evidence type="ECO:0000313" key="13">
    <source>
        <dbReference type="Proteomes" id="UP001302316"/>
    </source>
</evidence>
<dbReference type="CDD" id="cd03411">
    <property type="entry name" value="Ferrochelatase_N"/>
    <property type="match status" value="1"/>
</dbReference>
<comment type="caution">
    <text evidence="12">The sequence shown here is derived from an EMBL/GenBank/DDBJ whole genome shotgun (WGS) entry which is preliminary data.</text>
</comment>
<gene>
    <name evidence="9 12" type="primary">hemH</name>
    <name evidence="12" type="ORF">VCB98_03840</name>
</gene>
<dbReference type="Pfam" id="PF00762">
    <property type="entry name" value="Ferrochelatase"/>
    <property type="match status" value="1"/>
</dbReference>
<evidence type="ECO:0000256" key="1">
    <source>
        <dbReference type="ARBA" id="ARBA00007718"/>
    </source>
</evidence>
<keyword evidence="7 9" id="KW-0627">Porphyrin biosynthesis</keyword>
<feature type="binding site" evidence="9">
    <location>
        <position position="211"/>
    </location>
    <ligand>
        <name>Fe(2+)</name>
        <dbReference type="ChEBI" id="CHEBI:29033"/>
    </ligand>
</feature>
<dbReference type="HAMAP" id="MF_00323">
    <property type="entry name" value="Ferrochelatase"/>
    <property type="match status" value="1"/>
</dbReference>
<comment type="catalytic activity">
    <reaction evidence="8">
        <text>Fe-coproporphyrin III + 2 H(+) = coproporphyrin III + Fe(2+)</text>
        <dbReference type="Rhea" id="RHEA:49572"/>
        <dbReference type="ChEBI" id="CHEBI:15378"/>
        <dbReference type="ChEBI" id="CHEBI:29033"/>
        <dbReference type="ChEBI" id="CHEBI:68438"/>
        <dbReference type="ChEBI" id="CHEBI:131725"/>
        <dbReference type="EC" id="4.99.1.9"/>
    </reaction>
    <physiologicalReaction direction="right-to-left" evidence="8">
        <dbReference type="Rhea" id="RHEA:49574"/>
    </physiologicalReaction>
</comment>
<keyword evidence="6 9" id="KW-0456">Lyase</keyword>
<comment type="pathway">
    <text evidence="9 10">Porphyrin-containing compound metabolism; protoheme biosynthesis; protoheme from protoporphyrin-IX: step 1/1.</text>
</comment>
<comment type="function">
    <text evidence="9 10">Catalyzes the ferrous insertion into protoporphyrin IX.</text>
</comment>
<dbReference type="InterPro" id="IPR033644">
    <property type="entry name" value="Ferrochelatase_C"/>
</dbReference>
<keyword evidence="5 9" id="KW-0350">Heme biosynthesis</keyword>
<evidence type="ECO:0000256" key="4">
    <source>
        <dbReference type="ARBA" id="ARBA00023004"/>
    </source>
</evidence>
<dbReference type="InterPro" id="IPR033659">
    <property type="entry name" value="Ferrochelatase_N"/>
</dbReference>
<dbReference type="CDD" id="cd00419">
    <property type="entry name" value="Ferrochelatase_C"/>
    <property type="match status" value="1"/>
</dbReference>
<dbReference type="GO" id="GO:0005737">
    <property type="term" value="C:cytoplasm"/>
    <property type="evidence" value="ECO:0007669"/>
    <property type="project" value="UniProtKB-SubCell"/>
</dbReference>
<reference evidence="12 13" key="1">
    <citation type="submission" date="2023-12" db="EMBL/GenBank/DDBJ databases">
        <title>Whole-genome sequencing of halo(alkali)philic microorganisms from hypersaline lakes.</title>
        <authorList>
            <person name="Sorokin D.Y."/>
            <person name="Merkel A.Y."/>
            <person name="Messina E."/>
            <person name="Yakimov M."/>
        </authorList>
    </citation>
    <scope>NUCLEOTIDE SEQUENCE [LARGE SCALE GENOMIC DNA]</scope>
    <source>
        <strain evidence="12 13">AB-CW1</strain>
    </source>
</reference>